<feature type="compositionally biased region" description="Polar residues" evidence="1">
    <location>
        <begin position="189"/>
        <end position="202"/>
    </location>
</feature>
<feature type="compositionally biased region" description="Acidic residues" evidence="1">
    <location>
        <begin position="215"/>
        <end position="225"/>
    </location>
</feature>
<organism evidence="2 3">
    <name type="scientific">Ephemerocybe angulata</name>
    <dbReference type="NCBI Taxonomy" id="980116"/>
    <lineage>
        <taxon>Eukaryota</taxon>
        <taxon>Fungi</taxon>
        <taxon>Dikarya</taxon>
        <taxon>Basidiomycota</taxon>
        <taxon>Agaricomycotina</taxon>
        <taxon>Agaricomycetes</taxon>
        <taxon>Agaricomycetidae</taxon>
        <taxon>Agaricales</taxon>
        <taxon>Agaricineae</taxon>
        <taxon>Psathyrellaceae</taxon>
        <taxon>Ephemerocybe</taxon>
    </lineage>
</organism>
<feature type="region of interest" description="Disordered" evidence="1">
    <location>
        <begin position="1"/>
        <end position="52"/>
    </location>
</feature>
<feature type="compositionally biased region" description="Pro residues" evidence="1">
    <location>
        <begin position="9"/>
        <end position="18"/>
    </location>
</feature>
<feature type="region of interest" description="Disordered" evidence="1">
    <location>
        <begin position="65"/>
        <end position="243"/>
    </location>
</feature>
<dbReference type="EMBL" id="JACGCI010000131">
    <property type="protein sequence ID" value="KAF6743981.1"/>
    <property type="molecule type" value="Genomic_DNA"/>
</dbReference>
<dbReference type="Proteomes" id="UP000521943">
    <property type="component" value="Unassembled WGS sequence"/>
</dbReference>
<reference evidence="2 3" key="1">
    <citation type="submission" date="2020-07" db="EMBL/GenBank/DDBJ databases">
        <title>Comparative genomics of pyrophilous fungi reveals a link between fire events and developmental genes.</title>
        <authorList>
            <consortium name="DOE Joint Genome Institute"/>
            <person name="Steindorff A.S."/>
            <person name="Carver A."/>
            <person name="Calhoun S."/>
            <person name="Stillman K."/>
            <person name="Liu H."/>
            <person name="Lipzen A."/>
            <person name="Pangilinan J."/>
            <person name="Labutti K."/>
            <person name="Bruns T.D."/>
            <person name="Grigoriev I.V."/>
        </authorList>
    </citation>
    <scope>NUCLEOTIDE SEQUENCE [LARGE SCALE GENOMIC DNA]</scope>
    <source>
        <strain evidence="2 3">CBS 144469</strain>
    </source>
</reference>
<evidence type="ECO:0000313" key="3">
    <source>
        <dbReference type="Proteomes" id="UP000521943"/>
    </source>
</evidence>
<feature type="compositionally biased region" description="Polar residues" evidence="1">
    <location>
        <begin position="40"/>
        <end position="52"/>
    </location>
</feature>
<dbReference type="OrthoDB" id="3068303at2759"/>
<dbReference type="CDD" id="cd00303">
    <property type="entry name" value="retropepsin_like"/>
    <property type="match status" value="1"/>
</dbReference>
<feature type="compositionally biased region" description="Basic and acidic residues" evidence="1">
    <location>
        <begin position="125"/>
        <end position="136"/>
    </location>
</feature>
<keyword evidence="3" id="KW-1185">Reference proteome</keyword>
<dbReference type="InterPro" id="IPR021109">
    <property type="entry name" value="Peptidase_aspartic_dom_sf"/>
</dbReference>
<name>A0A8H6HCY7_9AGAR</name>
<evidence type="ECO:0000313" key="2">
    <source>
        <dbReference type="EMBL" id="KAF6743981.1"/>
    </source>
</evidence>
<accession>A0A8H6HCY7</accession>
<dbReference type="Gene3D" id="2.40.70.10">
    <property type="entry name" value="Acid Proteases"/>
    <property type="match status" value="1"/>
</dbReference>
<sequence>MPGQLPLTEPRPTPPENPQPASRRALSPILAPPPRRFGTGLTNPQPSPLTPITQRSITFGEFVEMPEQSNPGRPISPSLAARVSSHLNPSPGNPFTSENIASNTGVPPLFAPRVKQEAFSGRLPAPEETRAPEIRHLPTVPEETNQFSRVFQHAIASKPQSDSASRSPPVSRSRSQTFSPDPLSRYNEHTTNNNPIPYQQSPRLAGPSQHKEVDPESDDEREDWEPERPVVIPQAPPQPLGKPVIDATRVHEYLIKEVILEIPTCLSTTTFARDGPDGFGSIAGRYYNVLKRAEEGLGRRLPSGGQLVNPAARHFFKAEYDMLDEILTHVQKYVDPKTGTSGYRISVERWKHLAARMYEVKNSCEDALHISGEGNVEVPRWGPTGRMSDIWSINDFEILSVAFRAEIEQFFTTVTRAVTITAEANEQRSLKSDTPEPKQNISLLDDPRTLVMKKLQARPPGCTFLGAKATEVSARFSNAERSSPLIVDSRSDITLISAKFLASIYPTPKLRTGQKIELVQVTGRTTINGFVVLTLTFDTDKGPIQLEVEAYVVKGMNAGFILGNDFSDQYSLSIIRNQGTTRLQFGDTGRSIKVSNTITDSFETKDENGNVFRVNAKGKRDPVKAKLSERRKARVVRRKEKEALAMCQ</sequence>
<feature type="compositionally biased region" description="Polar residues" evidence="1">
    <location>
        <begin position="85"/>
        <end position="105"/>
    </location>
</feature>
<gene>
    <name evidence="2" type="ORF">DFP72DRAFT_1079278</name>
</gene>
<evidence type="ECO:0000256" key="1">
    <source>
        <dbReference type="SAM" id="MobiDB-lite"/>
    </source>
</evidence>
<comment type="caution">
    <text evidence="2">The sequence shown here is derived from an EMBL/GenBank/DDBJ whole genome shotgun (WGS) entry which is preliminary data.</text>
</comment>
<proteinExistence type="predicted"/>
<dbReference type="AlphaFoldDB" id="A0A8H6HCY7"/>
<protein>
    <submittedName>
        <fullName evidence="2">Uncharacterized protein</fullName>
    </submittedName>
</protein>
<feature type="compositionally biased region" description="Low complexity" evidence="1">
    <location>
        <begin position="161"/>
        <end position="175"/>
    </location>
</feature>